<feature type="region of interest" description="Disordered" evidence="1">
    <location>
        <begin position="1"/>
        <end position="68"/>
    </location>
</feature>
<keyword evidence="3" id="KW-1185">Reference proteome</keyword>
<feature type="compositionally biased region" description="Basic and acidic residues" evidence="1">
    <location>
        <begin position="7"/>
        <end position="24"/>
    </location>
</feature>
<gene>
    <name evidence="2" type="ORF">EJV47_22610</name>
</gene>
<protein>
    <submittedName>
        <fullName evidence="2">Uncharacterized protein</fullName>
    </submittedName>
</protein>
<proteinExistence type="predicted"/>
<accession>A0A3S0H210</accession>
<dbReference type="EMBL" id="RXOF01000016">
    <property type="protein sequence ID" value="RTQ46320.1"/>
    <property type="molecule type" value="Genomic_DNA"/>
</dbReference>
<reference evidence="2 3" key="1">
    <citation type="submission" date="2018-12" db="EMBL/GenBank/DDBJ databases">
        <title>Hymenobacter gummosus sp. nov., isolated from a spring.</title>
        <authorList>
            <person name="Nie L."/>
        </authorList>
    </citation>
    <scope>NUCLEOTIDE SEQUENCE [LARGE SCALE GENOMIC DNA]</scope>
    <source>
        <strain evidence="2 3">KCTC 52166</strain>
    </source>
</reference>
<evidence type="ECO:0000256" key="1">
    <source>
        <dbReference type="SAM" id="MobiDB-lite"/>
    </source>
</evidence>
<dbReference type="Proteomes" id="UP000282184">
    <property type="component" value="Unassembled WGS sequence"/>
</dbReference>
<comment type="caution">
    <text evidence="2">The sequence shown here is derived from an EMBL/GenBank/DDBJ whole genome shotgun (WGS) entry which is preliminary data.</text>
</comment>
<organism evidence="2 3">
    <name type="scientific">Hymenobacter gummosus</name>
    <dbReference type="NCBI Taxonomy" id="1776032"/>
    <lineage>
        <taxon>Bacteria</taxon>
        <taxon>Pseudomonadati</taxon>
        <taxon>Bacteroidota</taxon>
        <taxon>Cytophagia</taxon>
        <taxon>Cytophagales</taxon>
        <taxon>Hymenobacteraceae</taxon>
        <taxon>Hymenobacter</taxon>
    </lineage>
</organism>
<evidence type="ECO:0000313" key="3">
    <source>
        <dbReference type="Proteomes" id="UP000282184"/>
    </source>
</evidence>
<sequence length="68" mass="7734">MSYFPKSTDKTPKQHSDGRPDAPKPPRRAPNDFLDYNHGPDSYQTDAPARRPSRSWSGPDTPRDRGRP</sequence>
<dbReference type="AlphaFoldDB" id="A0A3S0H210"/>
<dbReference type="RefSeq" id="WP_126695484.1">
    <property type="nucleotide sequence ID" value="NZ_RXOF01000016.1"/>
</dbReference>
<evidence type="ECO:0000313" key="2">
    <source>
        <dbReference type="EMBL" id="RTQ46320.1"/>
    </source>
</evidence>
<dbReference type="OrthoDB" id="9905342at2"/>
<name>A0A3S0H210_9BACT</name>